<accession>A0A1H9L7M9</accession>
<evidence type="ECO:0000256" key="1">
    <source>
        <dbReference type="ARBA" id="ARBA00007689"/>
    </source>
</evidence>
<evidence type="ECO:0000313" key="4">
    <source>
        <dbReference type="Proteomes" id="UP000198504"/>
    </source>
</evidence>
<dbReference type="PANTHER" id="PTHR35174:SF4">
    <property type="entry name" value="BLL7163 PROTEIN"/>
    <property type="match status" value="1"/>
</dbReference>
<gene>
    <name evidence="3" type="ORF">SAMN05421756_108199</name>
</gene>
<dbReference type="Proteomes" id="UP000198504">
    <property type="component" value="Unassembled WGS sequence"/>
</dbReference>
<evidence type="ECO:0000259" key="2">
    <source>
        <dbReference type="Pfam" id="PF03795"/>
    </source>
</evidence>
<dbReference type="PANTHER" id="PTHR35174">
    <property type="entry name" value="BLL7171 PROTEIN-RELATED"/>
    <property type="match status" value="1"/>
</dbReference>
<feature type="domain" description="YCII-related" evidence="2">
    <location>
        <begin position="1"/>
        <end position="112"/>
    </location>
</feature>
<organism evidence="3 4">
    <name type="scientific">Microlunatus flavus</name>
    <dbReference type="NCBI Taxonomy" id="1036181"/>
    <lineage>
        <taxon>Bacteria</taxon>
        <taxon>Bacillati</taxon>
        <taxon>Actinomycetota</taxon>
        <taxon>Actinomycetes</taxon>
        <taxon>Propionibacteriales</taxon>
        <taxon>Propionibacteriaceae</taxon>
        <taxon>Microlunatus</taxon>
    </lineage>
</organism>
<dbReference type="EMBL" id="FOFA01000008">
    <property type="protein sequence ID" value="SER07492.1"/>
    <property type="molecule type" value="Genomic_DNA"/>
</dbReference>
<dbReference type="OrthoDB" id="668782at2"/>
<protein>
    <submittedName>
        <fullName evidence="3">Uncharacterized conserved protein</fullName>
    </submittedName>
</protein>
<dbReference type="SUPFAM" id="SSF54909">
    <property type="entry name" value="Dimeric alpha+beta barrel"/>
    <property type="match status" value="1"/>
</dbReference>
<dbReference type="Gene3D" id="3.30.70.1060">
    <property type="entry name" value="Dimeric alpha+beta barrel"/>
    <property type="match status" value="1"/>
</dbReference>
<keyword evidence="4" id="KW-1185">Reference proteome</keyword>
<dbReference type="InterPro" id="IPR011008">
    <property type="entry name" value="Dimeric_a/b-barrel"/>
</dbReference>
<dbReference type="InterPro" id="IPR005545">
    <property type="entry name" value="YCII"/>
</dbReference>
<dbReference type="AlphaFoldDB" id="A0A1H9L7M9"/>
<dbReference type="Pfam" id="PF03795">
    <property type="entry name" value="YCII"/>
    <property type="match status" value="1"/>
</dbReference>
<dbReference type="STRING" id="1036181.SAMN05421756_108199"/>
<name>A0A1H9L7M9_9ACTN</name>
<comment type="similarity">
    <text evidence="1">Belongs to the YciI family.</text>
</comment>
<dbReference type="RefSeq" id="WP_091184146.1">
    <property type="nucleotide sequence ID" value="NZ_FOFA01000008.1"/>
</dbReference>
<proteinExistence type="inferred from homology"/>
<reference evidence="4" key="1">
    <citation type="submission" date="2016-10" db="EMBL/GenBank/DDBJ databases">
        <authorList>
            <person name="Varghese N."/>
            <person name="Submissions S."/>
        </authorList>
    </citation>
    <scope>NUCLEOTIDE SEQUENCE [LARGE SCALE GENOMIC DNA]</scope>
    <source>
        <strain evidence="4">CGMCC 4.6856</strain>
    </source>
</reference>
<evidence type="ECO:0000313" key="3">
    <source>
        <dbReference type="EMBL" id="SER07492.1"/>
    </source>
</evidence>
<sequence>MKVLVMVKATERSESGDLGSPEEFEAMDQYTAKLVEAGIVLAGDGLQPSAKGKRVAFDVDGTTWVRDGPFAETKELIAGFSVWEVASMEEAVEWVRRSPLRGGEVEIRKVLDAEDFSDFHAEASPSGLDAPAEPGSTR</sequence>